<dbReference type="Pfam" id="PF08495">
    <property type="entry name" value="FIST"/>
    <property type="match status" value="1"/>
</dbReference>
<keyword evidence="5" id="KW-0472">Membrane</keyword>
<keyword evidence="2" id="KW-1003">Cell membrane</keyword>
<dbReference type="EMBL" id="JACHNU010000004">
    <property type="protein sequence ID" value="MBB4663528.1"/>
    <property type="molecule type" value="Genomic_DNA"/>
</dbReference>
<dbReference type="InterPro" id="IPR013702">
    <property type="entry name" value="FIST_domain_N"/>
</dbReference>
<dbReference type="SMART" id="SM00897">
    <property type="entry name" value="FIST"/>
    <property type="match status" value="1"/>
</dbReference>
<evidence type="ECO:0000256" key="2">
    <source>
        <dbReference type="ARBA" id="ARBA00022475"/>
    </source>
</evidence>
<comment type="caution">
    <text evidence="8">The sequence shown here is derived from an EMBL/GenBank/DDBJ whole genome shotgun (WGS) entry which is preliminary data.</text>
</comment>
<evidence type="ECO:0000256" key="1">
    <source>
        <dbReference type="ARBA" id="ARBA00004651"/>
    </source>
</evidence>
<dbReference type="Pfam" id="PF10442">
    <property type="entry name" value="FIST_C"/>
    <property type="match status" value="1"/>
</dbReference>
<proteinExistence type="predicted"/>
<dbReference type="Proteomes" id="UP000585272">
    <property type="component" value="Unassembled WGS sequence"/>
</dbReference>
<evidence type="ECO:0000313" key="8">
    <source>
        <dbReference type="EMBL" id="MBB4663528.1"/>
    </source>
</evidence>
<name>A0A840IHU9_9ACTN</name>
<dbReference type="InterPro" id="IPR019494">
    <property type="entry name" value="FIST_C"/>
</dbReference>
<reference evidence="8 9" key="1">
    <citation type="submission" date="2020-08" db="EMBL/GenBank/DDBJ databases">
        <title>Genomic Encyclopedia of Archaeal and Bacterial Type Strains, Phase II (KMG-II): from individual species to whole genera.</title>
        <authorList>
            <person name="Goeker M."/>
        </authorList>
    </citation>
    <scope>NUCLEOTIDE SEQUENCE [LARGE SCALE GENOMIC DNA]</scope>
    <source>
        <strain evidence="8 9">DSM 23288</strain>
    </source>
</reference>
<keyword evidence="3" id="KW-0812">Transmembrane</keyword>
<dbReference type="PANTHER" id="PTHR14939:SF5">
    <property type="entry name" value="F-BOX ONLY PROTEIN 22"/>
    <property type="match status" value="1"/>
</dbReference>
<evidence type="ECO:0000259" key="6">
    <source>
        <dbReference type="SMART" id="SM00897"/>
    </source>
</evidence>
<dbReference type="InterPro" id="IPR016741">
    <property type="entry name" value="UCP018953"/>
</dbReference>
<organism evidence="8 9">
    <name type="scientific">Conexibacter arvalis</name>
    <dbReference type="NCBI Taxonomy" id="912552"/>
    <lineage>
        <taxon>Bacteria</taxon>
        <taxon>Bacillati</taxon>
        <taxon>Actinomycetota</taxon>
        <taxon>Thermoleophilia</taxon>
        <taxon>Solirubrobacterales</taxon>
        <taxon>Conexibacteraceae</taxon>
        <taxon>Conexibacter</taxon>
    </lineage>
</organism>
<protein>
    <submittedName>
        <fullName evidence="8">Small ligand-binding sensory domain FIST</fullName>
    </submittedName>
</protein>
<evidence type="ECO:0000313" key="9">
    <source>
        <dbReference type="Proteomes" id="UP000585272"/>
    </source>
</evidence>
<dbReference type="SMART" id="SM01204">
    <property type="entry name" value="FIST_C"/>
    <property type="match status" value="1"/>
</dbReference>
<dbReference type="RefSeq" id="WP_183343254.1">
    <property type="nucleotide sequence ID" value="NZ_JACHNU010000004.1"/>
</dbReference>
<gene>
    <name evidence="8" type="ORF">BDZ31_003123</name>
</gene>
<evidence type="ECO:0000256" key="4">
    <source>
        <dbReference type="ARBA" id="ARBA00022989"/>
    </source>
</evidence>
<accession>A0A840IHU9</accession>
<evidence type="ECO:0000256" key="5">
    <source>
        <dbReference type="ARBA" id="ARBA00023136"/>
    </source>
</evidence>
<evidence type="ECO:0000259" key="7">
    <source>
        <dbReference type="SMART" id="SM01204"/>
    </source>
</evidence>
<evidence type="ECO:0000256" key="3">
    <source>
        <dbReference type="ARBA" id="ARBA00022692"/>
    </source>
</evidence>
<sequence length="386" mass="38490">MSAVRIGTGVSTHGDARVGAIEAGHAASQALGGEKADIAVVFAAGAHLAAPEATLEGVHEALRPPALVGCGAGGVLGGGAEHEAGTAVAVWAAALGDGVATTFHATARQLDESIAVTGMESLTGARGAILLPDPYTFPTDALLQDLATRAPGVPVVGGLASARTKEGSTALFHGDRVCDGGAVGVRFDGIDLLPCVSQGATPVGPEMTITAAEGNVIAELAGRPALDHIRETIEQLDARERTLVAGGLLVGLVVEGGQPEYGHGDFLVRGLLGADPVAGTIAIAAPVRPGQVLRLHARDAASADRDLHDQLRLRVEALGGSAAGALAFACHSRGREMFGIADHDAGLLASELGGAPSAGFFAAGEIGPVGGQSLMHSFTATIALFA</sequence>
<dbReference type="GO" id="GO:0005886">
    <property type="term" value="C:plasma membrane"/>
    <property type="evidence" value="ECO:0007669"/>
    <property type="project" value="UniProtKB-SubCell"/>
</dbReference>
<dbReference type="PIRSF" id="PIRSF018953">
    <property type="entry name" value="UCP018953"/>
    <property type="match status" value="1"/>
</dbReference>
<dbReference type="PANTHER" id="PTHR14939">
    <property type="entry name" value="F-BOX ONLY PROTEIN 22"/>
    <property type="match status" value="1"/>
</dbReference>
<dbReference type="AlphaFoldDB" id="A0A840IHU9"/>
<comment type="subcellular location">
    <subcellularLocation>
        <location evidence="1">Cell membrane</location>
        <topology evidence="1">Multi-pass membrane protein</topology>
    </subcellularLocation>
</comment>
<keyword evidence="4" id="KW-1133">Transmembrane helix</keyword>
<feature type="domain" description="FIST" evidence="6">
    <location>
        <begin position="35"/>
        <end position="224"/>
    </location>
</feature>
<feature type="domain" description="FIST C-domain" evidence="7">
    <location>
        <begin position="225"/>
        <end position="369"/>
    </location>
</feature>
<keyword evidence="9" id="KW-1185">Reference proteome</keyword>